<feature type="domain" description="Calcineurin-like phosphoesterase" evidence="3">
    <location>
        <begin position="1"/>
        <end position="140"/>
    </location>
</feature>
<dbReference type="EMBL" id="FLUN01000001">
    <property type="protein sequence ID" value="SBW05125.1"/>
    <property type="molecule type" value="Genomic_DNA"/>
</dbReference>
<accession>A0A212K0T8</accession>
<dbReference type="EC" id="3.1.4.-" evidence="2"/>
<sequence length="155" mass="17246">MKILVFSDSHGNVTNMKRAVEEERPDRIFHLGDVVRDAQVLAEAFPQIPLEYVCGNCDGYCDVPAQLIADVDGKRVMLTHGHLYHVKLGIGVLLEAARKARVDAVLFGHTHEALCTRHDDFWVLNPGSIRDPWRAGYGVLETGDGALTCHLMELK</sequence>
<evidence type="ECO:0000259" key="3">
    <source>
        <dbReference type="Pfam" id="PF12850"/>
    </source>
</evidence>
<proteinExistence type="inferred from homology"/>
<evidence type="ECO:0000256" key="1">
    <source>
        <dbReference type="ARBA" id="ARBA00008950"/>
    </source>
</evidence>
<dbReference type="PANTHER" id="PTHR11124">
    <property type="entry name" value="VACUOLAR SORTING PROTEIN VPS29"/>
    <property type="match status" value="1"/>
</dbReference>
<dbReference type="InterPro" id="IPR000979">
    <property type="entry name" value="Phosphodiesterase_MJ0936/Vps29"/>
</dbReference>
<comment type="cofactor">
    <cofactor evidence="2">
        <name>a divalent metal cation</name>
        <dbReference type="ChEBI" id="CHEBI:60240"/>
    </cofactor>
</comment>
<dbReference type="AlphaFoldDB" id="A0A212K0T8"/>
<dbReference type="Gene3D" id="3.60.21.10">
    <property type="match status" value="1"/>
</dbReference>
<reference evidence="4" key="1">
    <citation type="submission" date="2016-04" db="EMBL/GenBank/DDBJ databases">
        <authorList>
            <person name="Evans L.H."/>
            <person name="Alamgir A."/>
            <person name="Owens N."/>
            <person name="Weber N.D."/>
            <person name="Virtaneva K."/>
            <person name="Barbian K."/>
            <person name="Babar A."/>
            <person name="Rosenke K."/>
        </authorList>
    </citation>
    <scope>NUCLEOTIDE SEQUENCE</scope>
    <source>
        <strain evidence="4">86</strain>
    </source>
</reference>
<dbReference type="InterPro" id="IPR029052">
    <property type="entry name" value="Metallo-depent_PP-like"/>
</dbReference>
<comment type="similarity">
    <text evidence="1 2">Belongs to the metallophosphoesterase superfamily. YfcE family.</text>
</comment>
<evidence type="ECO:0000256" key="2">
    <source>
        <dbReference type="RuleBase" id="RU362039"/>
    </source>
</evidence>
<organism evidence="4">
    <name type="scientific">uncultured Eubacteriales bacterium</name>
    <dbReference type="NCBI Taxonomy" id="172733"/>
    <lineage>
        <taxon>Bacteria</taxon>
        <taxon>Bacillati</taxon>
        <taxon>Bacillota</taxon>
        <taxon>Clostridia</taxon>
        <taxon>Eubacteriales</taxon>
        <taxon>environmental samples</taxon>
    </lineage>
</organism>
<protein>
    <recommendedName>
        <fullName evidence="2">Phosphoesterase</fullName>
        <ecNumber evidence="2">3.1.4.-</ecNumber>
    </recommendedName>
</protein>
<dbReference type="GO" id="GO:0046872">
    <property type="term" value="F:metal ion binding"/>
    <property type="evidence" value="ECO:0007669"/>
    <property type="project" value="UniProtKB-KW"/>
</dbReference>
<name>A0A212K0T8_9FIRM</name>
<dbReference type="InterPro" id="IPR024654">
    <property type="entry name" value="Calcineurin-like_PHP_lpxH"/>
</dbReference>
<keyword evidence="4" id="KW-0378">Hydrolase</keyword>
<dbReference type="NCBIfam" id="TIGR00040">
    <property type="entry name" value="yfcE"/>
    <property type="match status" value="1"/>
</dbReference>
<keyword evidence="2" id="KW-0479">Metal-binding</keyword>
<gene>
    <name evidence="4" type="ORF">KL86CLO1_11992</name>
</gene>
<evidence type="ECO:0000313" key="4">
    <source>
        <dbReference type="EMBL" id="SBW05125.1"/>
    </source>
</evidence>
<dbReference type="Pfam" id="PF12850">
    <property type="entry name" value="Metallophos_2"/>
    <property type="match status" value="1"/>
</dbReference>
<dbReference type="GO" id="GO:0016787">
    <property type="term" value="F:hydrolase activity"/>
    <property type="evidence" value="ECO:0007669"/>
    <property type="project" value="UniProtKB-UniRule"/>
</dbReference>
<dbReference type="SUPFAM" id="SSF56300">
    <property type="entry name" value="Metallo-dependent phosphatases"/>
    <property type="match status" value="1"/>
</dbReference>